<sequence length="253" mass="26646">MLSRSFRWFEACAAFVEFFCAVCRCLVTGPRYLRETLRVMDLLIRRCLIPVGLAVAPVGAVISLQGAGLFRMFGAESLLSSLLATAIFREYSPALASVMVAAQAGSSIAARIGTMKVRGQIDALAVMSVDPIRYVVVPGLVACVIVTPLLSVLTTLLGLVSGWFFAVPVMGVDHGSFLANLYAQVSLVDLWVGLGKCMAFGTAVGLIAGFLGLRTSGGATGVGKAANDTVTMTIVLILVADYFVSMVLLRLGV</sequence>
<feature type="transmembrane region" description="Helical" evidence="1">
    <location>
        <begin position="134"/>
        <end position="157"/>
    </location>
</feature>
<dbReference type="AlphaFoldDB" id="A0A1I2DLC9"/>
<dbReference type="PANTHER" id="PTHR30188:SF4">
    <property type="entry name" value="PROTEIN TRIGALACTOSYLDIACYLGLYCEROL 1, CHLOROPLASTIC"/>
    <property type="match status" value="1"/>
</dbReference>
<dbReference type="OrthoDB" id="9805022at2"/>
<dbReference type="EMBL" id="FOMX01000020">
    <property type="protein sequence ID" value="SFE81259.1"/>
    <property type="molecule type" value="Genomic_DNA"/>
</dbReference>
<dbReference type="STRING" id="54.SAMN02745121_05591"/>
<dbReference type="Pfam" id="PF02405">
    <property type="entry name" value="MlaE"/>
    <property type="match status" value="1"/>
</dbReference>
<keyword evidence="1" id="KW-0812">Transmembrane</keyword>
<reference evidence="3" key="1">
    <citation type="submission" date="2016-10" db="EMBL/GenBank/DDBJ databases">
        <authorList>
            <person name="Varghese N."/>
            <person name="Submissions S."/>
        </authorList>
    </citation>
    <scope>NUCLEOTIDE SEQUENCE [LARGE SCALE GENOMIC DNA]</scope>
    <source>
        <strain evidence="3">ATCC 25963</strain>
    </source>
</reference>
<proteinExistence type="predicted"/>
<feature type="transmembrane region" description="Helical" evidence="1">
    <location>
        <begin position="163"/>
        <end position="183"/>
    </location>
</feature>
<feature type="transmembrane region" description="Helical" evidence="1">
    <location>
        <begin position="94"/>
        <end position="113"/>
    </location>
</feature>
<feature type="transmembrane region" description="Helical" evidence="1">
    <location>
        <begin position="48"/>
        <end position="74"/>
    </location>
</feature>
<gene>
    <name evidence="2" type="ORF">SAMN02745121_05591</name>
</gene>
<organism evidence="2 3">
    <name type="scientific">Nannocystis exedens</name>
    <dbReference type="NCBI Taxonomy" id="54"/>
    <lineage>
        <taxon>Bacteria</taxon>
        <taxon>Pseudomonadati</taxon>
        <taxon>Myxococcota</taxon>
        <taxon>Polyangia</taxon>
        <taxon>Nannocystales</taxon>
        <taxon>Nannocystaceae</taxon>
        <taxon>Nannocystis</taxon>
    </lineage>
</organism>
<dbReference type="PANTHER" id="PTHR30188">
    <property type="entry name" value="ABC TRANSPORTER PERMEASE PROTEIN-RELATED"/>
    <property type="match status" value="1"/>
</dbReference>
<feature type="transmembrane region" description="Helical" evidence="1">
    <location>
        <begin position="6"/>
        <end position="27"/>
    </location>
</feature>
<feature type="transmembrane region" description="Helical" evidence="1">
    <location>
        <begin position="230"/>
        <end position="249"/>
    </location>
</feature>
<keyword evidence="3" id="KW-1185">Reference proteome</keyword>
<dbReference type="GO" id="GO:0005548">
    <property type="term" value="F:phospholipid transporter activity"/>
    <property type="evidence" value="ECO:0007669"/>
    <property type="project" value="TreeGrafter"/>
</dbReference>
<keyword evidence="1" id="KW-0472">Membrane</keyword>
<evidence type="ECO:0000313" key="3">
    <source>
        <dbReference type="Proteomes" id="UP000199400"/>
    </source>
</evidence>
<dbReference type="RefSeq" id="WP_143140935.1">
    <property type="nucleotide sequence ID" value="NZ_FOMX01000020.1"/>
</dbReference>
<dbReference type="GO" id="GO:0043190">
    <property type="term" value="C:ATP-binding cassette (ABC) transporter complex"/>
    <property type="evidence" value="ECO:0007669"/>
    <property type="project" value="InterPro"/>
</dbReference>
<feature type="transmembrane region" description="Helical" evidence="1">
    <location>
        <begin position="190"/>
        <end position="210"/>
    </location>
</feature>
<evidence type="ECO:0000256" key="1">
    <source>
        <dbReference type="SAM" id="Phobius"/>
    </source>
</evidence>
<accession>A0A1I2DLC9</accession>
<dbReference type="Proteomes" id="UP000199400">
    <property type="component" value="Unassembled WGS sequence"/>
</dbReference>
<protein>
    <submittedName>
        <fullName evidence="2">Phospholipid/cholesterol/gamma-HCH transport system permease protein</fullName>
    </submittedName>
</protein>
<dbReference type="InterPro" id="IPR030802">
    <property type="entry name" value="Permease_MalE"/>
</dbReference>
<keyword evidence="1" id="KW-1133">Transmembrane helix</keyword>
<name>A0A1I2DLC9_9BACT</name>
<evidence type="ECO:0000313" key="2">
    <source>
        <dbReference type="EMBL" id="SFE81259.1"/>
    </source>
</evidence>